<dbReference type="SUPFAM" id="SSF50494">
    <property type="entry name" value="Trypsin-like serine proteases"/>
    <property type="match status" value="1"/>
</dbReference>
<keyword evidence="1" id="KW-1185">Reference proteome</keyword>
<proteinExistence type="predicted"/>
<dbReference type="Gene3D" id="2.40.10.10">
    <property type="entry name" value="Trypsin-like serine proteases"/>
    <property type="match status" value="1"/>
</dbReference>
<organism evidence="1 2">
    <name type="scientific">Ditylenchus dipsaci</name>
    <dbReference type="NCBI Taxonomy" id="166011"/>
    <lineage>
        <taxon>Eukaryota</taxon>
        <taxon>Metazoa</taxon>
        <taxon>Ecdysozoa</taxon>
        <taxon>Nematoda</taxon>
        <taxon>Chromadorea</taxon>
        <taxon>Rhabditida</taxon>
        <taxon>Tylenchina</taxon>
        <taxon>Tylenchomorpha</taxon>
        <taxon>Sphaerularioidea</taxon>
        <taxon>Anguinidae</taxon>
        <taxon>Anguininae</taxon>
        <taxon>Ditylenchus</taxon>
    </lineage>
</organism>
<evidence type="ECO:0000313" key="1">
    <source>
        <dbReference type="Proteomes" id="UP000887574"/>
    </source>
</evidence>
<dbReference type="AlphaFoldDB" id="A0A915CZE2"/>
<dbReference type="Proteomes" id="UP000887574">
    <property type="component" value="Unplaced"/>
</dbReference>
<dbReference type="InterPro" id="IPR043504">
    <property type="entry name" value="Peptidase_S1_PA_chymotrypsin"/>
</dbReference>
<evidence type="ECO:0000313" key="2">
    <source>
        <dbReference type="WBParaSite" id="jg13873"/>
    </source>
</evidence>
<dbReference type="WBParaSite" id="jg13873">
    <property type="protein sequence ID" value="jg13873"/>
    <property type="gene ID" value="jg13873"/>
</dbReference>
<protein>
    <submittedName>
        <fullName evidence="2">Peptidase S1 domain-containing protein</fullName>
    </submittedName>
</protein>
<reference evidence="2" key="1">
    <citation type="submission" date="2022-11" db="UniProtKB">
        <authorList>
            <consortium name="WormBaseParasite"/>
        </authorList>
    </citation>
    <scope>IDENTIFICATION</scope>
</reference>
<name>A0A915CZE2_9BILA</name>
<sequence>MMLMPILWNSMNAKMLSMTQTIGGPLMVNLAGMHRWTQVGITSGGNEEQEAIDEPRIFTRISTYCEWISNESNGEVNCV</sequence>
<accession>A0A915CZE2</accession>
<dbReference type="InterPro" id="IPR009003">
    <property type="entry name" value="Peptidase_S1_PA"/>
</dbReference>